<keyword evidence="3" id="KW-1185">Reference proteome</keyword>
<reference evidence="2" key="2">
    <citation type="submission" date="2021-01" db="EMBL/GenBank/DDBJ databases">
        <authorList>
            <person name="Kang M."/>
        </authorList>
    </citation>
    <scope>NUCLEOTIDE SEQUENCE</scope>
    <source>
        <strain evidence="2">KACC 17527</strain>
    </source>
</reference>
<organism evidence="2 3">
    <name type="scientific">Ramlibacter ginsenosidimutans</name>
    <dbReference type="NCBI Taxonomy" id="502333"/>
    <lineage>
        <taxon>Bacteria</taxon>
        <taxon>Pseudomonadati</taxon>
        <taxon>Pseudomonadota</taxon>
        <taxon>Betaproteobacteria</taxon>
        <taxon>Burkholderiales</taxon>
        <taxon>Comamonadaceae</taxon>
        <taxon>Ramlibacter</taxon>
    </lineage>
</organism>
<accession>A0A934TPJ0</accession>
<evidence type="ECO:0000313" key="3">
    <source>
        <dbReference type="Proteomes" id="UP000630528"/>
    </source>
</evidence>
<dbReference type="EMBL" id="JAEPWM010000001">
    <property type="protein sequence ID" value="MBK6005171.1"/>
    <property type="molecule type" value="Genomic_DNA"/>
</dbReference>
<evidence type="ECO:0000313" key="2">
    <source>
        <dbReference type="EMBL" id="MBK6005171.1"/>
    </source>
</evidence>
<sequence length="357" mass="39197">MARLRALYVYAGTAFSEPPWITGHRLTCNAFDWTSAPIPTASSLGRVWSSLVVPDLNAYDLIVSSEYFIGFGINLRLRLSGANTPHIVWGMNQSRRALDMQATKGVVSWVFNRSTRIIVHSRHESLLFSSLHNIAEDKFRFVHWGFDLPQIRPSKFSDTERRPYVCLIGRNNRDVATFCAGLQGTGIRGIVITSGLPDAELDDFSQFSNIEVHQDLTMNECLDCMRGALANVVLVSDNARGAGHITMVAAMLMGKPQIISIAPVVDDYYRKGETALGVSVGSVHDFRSAVLRLGEDPALARDLGQRGRQFGLEHCTNDAVATRFIEVAAELMALPASAGSTPALSDSPWSKQSAVER</sequence>
<dbReference type="Gene3D" id="3.40.50.2000">
    <property type="entry name" value="Glycogen Phosphorylase B"/>
    <property type="match status" value="2"/>
</dbReference>
<evidence type="ECO:0000256" key="1">
    <source>
        <dbReference type="SAM" id="MobiDB-lite"/>
    </source>
</evidence>
<feature type="region of interest" description="Disordered" evidence="1">
    <location>
        <begin position="338"/>
        <end position="357"/>
    </location>
</feature>
<comment type="caution">
    <text evidence="2">The sequence shown here is derived from an EMBL/GenBank/DDBJ whole genome shotgun (WGS) entry which is preliminary data.</text>
</comment>
<name>A0A934TPJ0_9BURK</name>
<gene>
    <name evidence="2" type="ORF">JJB11_03625</name>
</gene>
<dbReference type="RefSeq" id="WP_201166523.1">
    <property type="nucleotide sequence ID" value="NZ_JAEPWM010000001.1"/>
</dbReference>
<reference evidence="2" key="1">
    <citation type="journal article" date="2012" name="J. Microbiol. Biotechnol.">
        <title>Ramlibacter ginsenosidimutans sp. nov., with ginsenoside-converting activity.</title>
        <authorList>
            <person name="Wang L."/>
            <person name="An D.S."/>
            <person name="Kim S.G."/>
            <person name="Jin F.X."/>
            <person name="Kim S.C."/>
            <person name="Lee S.T."/>
            <person name="Im W.T."/>
        </authorList>
    </citation>
    <scope>NUCLEOTIDE SEQUENCE</scope>
    <source>
        <strain evidence="2">KACC 17527</strain>
    </source>
</reference>
<dbReference type="Proteomes" id="UP000630528">
    <property type="component" value="Unassembled WGS sequence"/>
</dbReference>
<proteinExistence type="predicted"/>
<dbReference type="AlphaFoldDB" id="A0A934TPJ0"/>
<dbReference type="SUPFAM" id="SSF53756">
    <property type="entry name" value="UDP-Glycosyltransferase/glycogen phosphorylase"/>
    <property type="match status" value="1"/>
</dbReference>
<protein>
    <submittedName>
        <fullName evidence="2">Glycosyltransferase family 4 protein</fullName>
    </submittedName>
</protein>